<comment type="caution">
    <text evidence="4">The sequence shown here is derived from an EMBL/GenBank/DDBJ whole genome shotgun (WGS) entry which is preliminary data.</text>
</comment>
<keyword evidence="2" id="KW-1015">Disulfide bond</keyword>
<name>A0A1Q8VUC9_9ACTO</name>
<accession>A0A1Q8VUC9</accession>
<dbReference type="InterPro" id="IPR003614">
    <property type="entry name" value="Knottins"/>
</dbReference>
<dbReference type="PROSITE" id="PS51378">
    <property type="entry name" value="INVERT_DEFENSINS"/>
    <property type="match status" value="1"/>
</dbReference>
<sequence>MDKFTRRTANLVDADKALNAETHAPIEGAEGFGCPWNAYECDRHCMSKGYTGGNCRGKIRQTCHCY</sequence>
<protein>
    <submittedName>
        <fullName evidence="4">Arthropod defensin</fullName>
    </submittedName>
</protein>
<organism evidence="4 5">
    <name type="scientific">Actinomyces oris</name>
    <dbReference type="NCBI Taxonomy" id="544580"/>
    <lineage>
        <taxon>Bacteria</taxon>
        <taxon>Bacillati</taxon>
        <taxon>Actinomycetota</taxon>
        <taxon>Actinomycetes</taxon>
        <taxon>Actinomycetales</taxon>
        <taxon>Actinomycetaceae</taxon>
        <taxon>Actinomyces</taxon>
    </lineage>
</organism>
<dbReference type="GO" id="GO:0006952">
    <property type="term" value="P:defense response"/>
    <property type="evidence" value="ECO:0007669"/>
    <property type="project" value="UniProtKB-KW"/>
</dbReference>
<feature type="domain" description="Invertebrate defensins family profile" evidence="3">
    <location>
        <begin position="31"/>
        <end position="66"/>
    </location>
</feature>
<dbReference type="AlphaFoldDB" id="A0A1Q8VUC9"/>
<evidence type="ECO:0000259" key="3">
    <source>
        <dbReference type="PROSITE" id="PS51378"/>
    </source>
</evidence>
<gene>
    <name evidence="4" type="ORF">BKH27_11365</name>
</gene>
<dbReference type="CDD" id="cd00107">
    <property type="entry name" value="Knot1"/>
    <property type="match status" value="1"/>
</dbReference>
<dbReference type="Proteomes" id="UP000185772">
    <property type="component" value="Unassembled WGS sequence"/>
</dbReference>
<evidence type="ECO:0000256" key="2">
    <source>
        <dbReference type="ARBA" id="ARBA00023157"/>
    </source>
</evidence>
<evidence type="ECO:0000313" key="5">
    <source>
        <dbReference type="Proteomes" id="UP000185772"/>
    </source>
</evidence>
<keyword evidence="1" id="KW-0211">Defensin</keyword>
<evidence type="ECO:0000313" key="4">
    <source>
        <dbReference type="EMBL" id="OLO51666.1"/>
    </source>
</evidence>
<dbReference type="Pfam" id="PF01097">
    <property type="entry name" value="Defensin_2"/>
    <property type="match status" value="1"/>
</dbReference>
<dbReference type="EMBL" id="MSKM01000048">
    <property type="protein sequence ID" value="OLO51666.1"/>
    <property type="molecule type" value="Genomic_DNA"/>
</dbReference>
<reference evidence="4 5" key="1">
    <citation type="submission" date="2016-12" db="EMBL/GenBank/DDBJ databases">
        <title>Genomic comparison of strains in the 'Actinomyces naeslundii' group.</title>
        <authorList>
            <person name="Mughal S.R."/>
            <person name="Do T."/>
            <person name="Gilbert S.C."/>
            <person name="Witherden E.A."/>
            <person name="Didelot X."/>
            <person name="Beighton D."/>
        </authorList>
    </citation>
    <scope>NUCLEOTIDE SEQUENCE [LARGE SCALE GENOMIC DNA]</scope>
    <source>
        <strain evidence="4 5">MMRCO6-1</strain>
    </source>
</reference>
<dbReference type="InterPro" id="IPR001542">
    <property type="entry name" value="Defensin_invertebrate/fungal"/>
</dbReference>
<dbReference type="RefSeq" id="WP_070658097.1">
    <property type="nucleotide sequence ID" value="NZ_CAMIKZ010000122.1"/>
</dbReference>
<keyword evidence="1" id="KW-0929">Antimicrobial</keyword>
<evidence type="ECO:0000256" key="1">
    <source>
        <dbReference type="ARBA" id="ARBA00022940"/>
    </source>
</evidence>
<proteinExistence type="predicted"/>
<dbReference type="NCBIfam" id="NF038042">
    <property type="entry name" value="actinodefensin"/>
    <property type="match status" value="1"/>
</dbReference>
<dbReference type="SUPFAM" id="SSF57095">
    <property type="entry name" value="Scorpion toxin-like"/>
    <property type="match status" value="1"/>
</dbReference>
<dbReference type="InterPro" id="IPR036574">
    <property type="entry name" value="Scorpion_toxin-like_sf"/>
</dbReference>